<dbReference type="AlphaFoldDB" id="A0AAW9KN80"/>
<comment type="caution">
    <text evidence="1">The sequence shown here is derived from an EMBL/GenBank/DDBJ whole genome shotgun (WGS) entry which is preliminary data.</text>
</comment>
<proteinExistence type="predicted"/>
<organism evidence="1 2">
    <name type="scientific">Clostridium perfringens</name>
    <dbReference type="NCBI Taxonomy" id="1502"/>
    <lineage>
        <taxon>Bacteria</taxon>
        <taxon>Bacillati</taxon>
        <taxon>Bacillota</taxon>
        <taxon>Clostridia</taxon>
        <taxon>Eubacteriales</taxon>
        <taxon>Clostridiaceae</taxon>
        <taxon>Clostridium</taxon>
    </lineage>
</organism>
<dbReference type="Proteomes" id="UP001288944">
    <property type="component" value="Unassembled WGS sequence"/>
</dbReference>
<evidence type="ECO:0000313" key="1">
    <source>
        <dbReference type="EMBL" id="MDZ7543478.1"/>
    </source>
</evidence>
<name>A0AAW9KN80_CLOPF</name>
<accession>A0AAW9KN80</accession>
<feature type="non-terminal residue" evidence="1">
    <location>
        <position position="63"/>
    </location>
</feature>
<dbReference type="EMBL" id="WNUR01001234">
    <property type="protein sequence ID" value="MDZ7543478.1"/>
    <property type="molecule type" value="Genomic_DNA"/>
</dbReference>
<reference evidence="1" key="1">
    <citation type="submission" date="2019-11" db="EMBL/GenBank/DDBJ databases">
        <title>Characterization of Clostridium perfringens isolates from swine manure treated agricultural soils.</title>
        <authorList>
            <person name="Wushke S.T."/>
        </authorList>
    </citation>
    <scope>NUCLEOTIDE SEQUENCE</scope>
    <source>
        <strain evidence="1">X62</strain>
    </source>
</reference>
<evidence type="ECO:0000313" key="2">
    <source>
        <dbReference type="Proteomes" id="UP001288944"/>
    </source>
</evidence>
<gene>
    <name evidence="1" type="ORF">GNF83_20335</name>
</gene>
<sequence length="63" mass="7237">MDEFAKLLHPDRILTDSEKLLVDSIRKDIEIPSADALMCKTIPQSAIYKYLYNEYEGVRGFTA</sequence>
<protein>
    <submittedName>
        <fullName evidence="1">Uncharacterized protein</fullName>
    </submittedName>
</protein>